<dbReference type="InterPro" id="IPR011333">
    <property type="entry name" value="SKP1/BTB/POZ_sf"/>
</dbReference>
<dbReference type="PROSITE" id="PS50097">
    <property type="entry name" value="BTB"/>
    <property type="match status" value="1"/>
</dbReference>
<reference evidence="2 3" key="1">
    <citation type="submission" date="2024-01" db="EMBL/GenBank/DDBJ databases">
        <title>Comparative genomics of Cryptococcus and Kwoniella reveals pathogenesis evolution and contrasting modes of karyotype evolution via chromosome fusion or intercentromeric recombination.</title>
        <authorList>
            <person name="Coelho M.A."/>
            <person name="David-Palma M."/>
            <person name="Shea T."/>
            <person name="Bowers K."/>
            <person name="McGinley-Smith S."/>
            <person name="Mohammad A.W."/>
            <person name="Gnirke A."/>
            <person name="Yurkov A.M."/>
            <person name="Nowrousian M."/>
            <person name="Sun S."/>
            <person name="Cuomo C.A."/>
            <person name="Heitman J."/>
        </authorList>
    </citation>
    <scope>NUCLEOTIDE SEQUENCE [LARGE SCALE GENOMIC DNA]</scope>
    <source>
        <strain evidence="2">CBS 11374</strain>
    </source>
</reference>
<protein>
    <recommendedName>
        <fullName evidence="1">BTB domain-containing protein</fullName>
    </recommendedName>
</protein>
<evidence type="ECO:0000313" key="2">
    <source>
        <dbReference type="EMBL" id="WRT63721.1"/>
    </source>
</evidence>
<dbReference type="RefSeq" id="XP_062788461.1">
    <property type="nucleotide sequence ID" value="XM_062932410.1"/>
</dbReference>
<organism evidence="2 3">
    <name type="scientific">Kwoniella shivajii</name>
    <dbReference type="NCBI Taxonomy" id="564305"/>
    <lineage>
        <taxon>Eukaryota</taxon>
        <taxon>Fungi</taxon>
        <taxon>Dikarya</taxon>
        <taxon>Basidiomycota</taxon>
        <taxon>Agaricomycotina</taxon>
        <taxon>Tremellomycetes</taxon>
        <taxon>Tremellales</taxon>
        <taxon>Cryptococcaceae</taxon>
        <taxon>Kwoniella</taxon>
    </lineage>
</organism>
<proteinExistence type="predicted"/>
<accession>A0ABZ1CPZ0</accession>
<evidence type="ECO:0000259" key="1">
    <source>
        <dbReference type="PROSITE" id="PS50097"/>
    </source>
</evidence>
<keyword evidence="3" id="KW-1185">Reference proteome</keyword>
<dbReference type="InterPro" id="IPR000210">
    <property type="entry name" value="BTB/POZ_dom"/>
</dbReference>
<evidence type="ECO:0000313" key="3">
    <source>
        <dbReference type="Proteomes" id="UP001329825"/>
    </source>
</evidence>
<feature type="domain" description="BTB" evidence="1">
    <location>
        <begin position="11"/>
        <end position="87"/>
    </location>
</feature>
<sequence>MNKIHAFHRYGDLRLRSDEGTIFRVDSQRLADISPVFDNMLELPQPSCPTGNKRIGLSSVPIDLAFSSNVLEIFFELLYSMKATLPSLPFSDALSLYEFCEMFDIAPRLKGLSRKAIISAAIEGGQWALLIWSADRNDLVMAREALRKMTNDDFLRPQIARLPGKWNKVTFWSAVEKLPLSWQTHLLRLTLHPPSLKNISVPPKSVGYTLKCKREEMPMNPTSTHHDAASFKMTQDWASVASLFMPPS</sequence>
<dbReference type="Proteomes" id="UP001329825">
    <property type="component" value="Chromosome 1"/>
</dbReference>
<dbReference type="Gene3D" id="3.30.710.10">
    <property type="entry name" value="Potassium Channel Kv1.1, Chain A"/>
    <property type="match status" value="1"/>
</dbReference>
<name>A0ABZ1CPZ0_9TREE</name>
<dbReference type="EMBL" id="CP141881">
    <property type="protein sequence ID" value="WRT63721.1"/>
    <property type="molecule type" value="Genomic_DNA"/>
</dbReference>
<dbReference type="GeneID" id="87952775"/>
<gene>
    <name evidence="2" type="ORF">IL334_000644</name>
</gene>